<evidence type="ECO:0000256" key="2">
    <source>
        <dbReference type="SAM" id="MobiDB-lite"/>
    </source>
</evidence>
<sequence>MKITFVNVYFSHPWLAILKQARGTKKNNVSANSLPSLNSTYEIDHAHFSNNGLLSGVDPNGQYPVVRISNIAVDSSETLETLERRILIYRAHLFSGSEANIDDCTYRGFDTCTDSQFCEDFVLRLKAPEVAEQVLRCKPLTREYEFYRNIENTSKKFVRNEIKPTTINLKYLNDGESLSDIYEIYPSGSTSRSFKSILGIMDDSRLQTQSDRDHITLSVRTLLSPRRDFLLEKARTLKGAKANVIANGLKEYHNSYLGLSQQKFSSGTENVPYLDNRYLGQRLQHMLEPNPLNHQLQVMIQQTNKNNGLDANTKQNHSECLFTVESNKDLQYIANQIQCKEEYRQLYDKLRISQGQQNDGERGHEAFKERDSLETKQKEGNQTEGPVQAPKIIDIIDSSDDEIDVKYAGSIQAPVDKNGYCGNSKLQKTAMTPRIPSVSSLSEPEGPIQNVDIKLLLSMSKRNGKIVTDDKSQNDFLADLFDVTKIEERQMQAGDRKSVRNPNDETILKENPNNSGAMQADDKMNCQSPNNHILPDFDSNDPLRGAEINNKNQNSNLPDHAALDPNLAGPFVLSILNDDSSMWDLLYYNVDNPAKPLNNACANLPCTRKLANVTAREAALLTFVETKNCHDLIMKHKEKCFRQKRKRMKARYSRHMEGIHKELTHSVNMINELNIELQKLNDENENLRQKLEKHSSDHRNTLEAYVLTSMNCFKMSKK</sequence>
<organism evidence="3">
    <name type="scientific">Corethron hystrix</name>
    <dbReference type="NCBI Taxonomy" id="216773"/>
    <lineage>
        <taxon>Eukaryota</taxon>
        <taxon>Sar</taxon>
        <taxon>Stramenopiles</taxon>
        <taxon>Ochrophyta</taxon>
        <taxon>Bacillariophyta</taxon>
        <taxon>Coscinodiscophyceae</taxon>
        <taxon>Corethrophycidae</taxon>
        <taxon>Corethrales</taxon>
        <taxon>Corethraceae</taxon>
        <taxon>Corethron</taxon>
    </lineage>
</organism>
<name>A0A7S1B6L4_9STRA</name>
<evidence type="ECO:0000313" key="3">
    <source>
        <dbReference type="EMBL" id="CAD8876183.1"/>
    </source>
</evidence>
<protein>
    <submittedName>
        <fullName evidence="3">Uncharacterized protein</fullName>
    </submittedName>
</protein>
<reference evidence="3" key="1">
    <citation type="submission" date="2021-01" db="EMBL/GenBank/DDBJ databases">
        <authorList>
            <person name="Corre E."/>
            <person name="Pelletier E."/>
            <person name="Niang G."/>
            <person name="Scheremetjew M."/>
            <person name="Finn R."/>
            <person name="Kale V."/>
            <person name="Holt S."/>
            <person name="Cochrane G."/>
            <person name="Meng A."/>
            <person name="Brown T."/>
            <person name="Cohen L."/>
        </authorList>
    </citation>
    <scope>NUCLEOTIDE SEQUENCE</scope>
    <source>
        <strain evidence="3">308</strain>
    </source>
</reference>
<keyword evidence="1" id="KW-0175">Coiled coil</keyword>
<dbReference type="AlphaFoldDB" id="A0A7S1B6L4"/>
<feature type="region of interest" description="Disordered" evidence="2">
    <location>
        <begin position="491"/>
        <end position="517"/>
    </location>
</feature>
<gene>
    <name evidence="3" type="ORF">CHYS00102_LOCUS3361</name>
</gene>
<feature type="coiled-coil region" evidence="1">
    <location>
        <begin position="663"/>
        <end position="704"/>
    </location>
</feature>
<feature type="compositionally biased region" description="Basic and acidic residues" evidence="2">
    <location>
        <begin position="359"/>
        <end position="381"/>
    </location>
</feature>
<feature type="region of interest" description="Disordered" evidence="2">
    <location>
        <begin position="354"/>
        <end position="387"/>
    </location>
</feature>
<feature type="compositionally biased region" description="Basic and acidic residues" evidence="2">
    <location>
        <begin position="491"/>
        <end position="508"/>
    </location>
</feature>
<accession>A0A7S1B6L4</accession>
<proteinExistence type="predicted"/>
<evidence type="ECO:0000256" key="1">
    <source>
        <dbReference type="SAM" id="Coils"/>
    </source>
</evidence>
<dbReference type="EMBL" id="HBFR01004883">
    <property type="protein sequence ID" value="CAD8876183.1"/>
    <property type="molecule type" value="Transcribed_RNA"/>
</dbReference>